<sequence length="103" mass="11700">MSQLATEFVGKGGERNNWSEPFLASTSWWNNVPVRKILNVWGALEMFRDHIATFGQRLQMAGNSINNVECPMQVHIDCILDAQTGLEPGPMSVKIWEWLLEVL</sequence>
<dbReference type="AlphaFoldDB" id="A0AA38XXE7"/>
<evidence type="ECO:0000313" key="1">
    <source>
        <dbReference type="EMBL" id="KAJ9627367.1"/>
    </source>
</evidence>
<comment type="caution">
    <text evidence="1">The sequence shown here is derived from an EMBL/GenBank/DDBJ whole genome shotgun (WGS) entry which is preliminary data.</text>
</comment>
<dbReference type="EMBL" id="JAPDRN010000078">
    <property type="protein sequence ID" value="KAJ9627367.1"/>
    <property type="molecule type" value="Genomic_DNA"/>
</dbReference>
<name>A0AA38XXE7_9EURO</name>
<keyword evidence="2" id="KW-1185">Reference proteome</keyword>
<organism evidence="1 2">
    <name type="scientific">Knufia peltigerae</name>
    <dbReference type="NCBI Taxonomy" id="1002370"/>
    <lineage>
        <taxon>Eukaryota</taxon>
        <taxon>Fungi</taxon>
        <taxon>Dikarya</taxon>
        <taxon>Ascomycota</taxon>
        <taxon>Pezizomycotina</taxon>
        <taxon>Eurotiomycetes</taxon>
        <taxon>Chaetothyriomycetidae</taxon>
        <taxon>Chaetothyriales</taxon>
        <taxon>Trichomeriaceae</taxon>
        <taxon>Knufia</taxon>
    </lineage>
</organism>
<dbReference type="InterPro" id="IPR029058">
    <property type="entry name" value="AB_hydrolase_fold"/>
</dbReference>
<accession>A0AA38XXE7</accession>
<dbReference type="Gene3D" id="3.40.50.1820">
    <property type="entry name" value="alpha/beta hydrolase"/>
    <property type="match status" value="1"/>
</dbReference>
<gene>
    <name evidence="1" type="ORF">H2204_009778</name>
</gene>
<reference evidence="1" key="1">
    <citation type="submission" date="2022-10" db="EMBL/GenBank/DDBJ databases">
        <title>Culturing micro-colonial fungi from biological soil crusts in the Mojave desert and describing Neophaeococcomyces mojavensis, and introducing the new genera and species Taxawa tesnikishii.</title>
        <authorList>
            <person name="Kurbessoian T."/>
            <person name="Stajich J.E."/>
        </authorList>
    </citation>
    <scope>NUCLEOTIDE SEQUENCE</scope>
    <source>
        <strain evidence="1">TK_35</strain>
    </source>
</reference>
<dbReference type="Proteomes" id="UP001172681">
    <property type="component" value="Unassembled WGS sequence"/>
</dbReference>
<proteinExistence type="predicted"/>
<evidence type="ECO:0000313" key="2">
    <source>
        <dbReference type="Proteomes" id="UP001172681"/>
    </source>
</evidence>
<protein>
    <submittedName>
        <fullName evidence="1">Uncharacterized protein</fullName>
    </submittedName>
</protein>